<sequence>MTEFADLFTNRQLTVLTTLAETVATVRQQVVDDALNAGMPLGAPLDDGGDGAQAYADAIAVYLALAVSRQTDRSSSINSWDSGCNKIRNVFSRQAIPMTWDYAEANPFSTKSGNFLGQVEWVAEAVENVPAKPLSEAHQADAATRDYTDVVVSTDPPYYDNIGYSDLSDYFYVWLRPMLADVLPSVTATMMTPKAQELVANPYRHGGKDGAARFFTDGFNQVFAHIRQTARTDVPMTVYYAYKQKDNETGTSTGWYALLDGLIKAGWEITATWPVRSELSNRMLSKGTNALASSIVLACRPRPDDAETITARIFNNLLRSELAQRLRTIIASEISPVDLSQAAIGPGISVYSRYAHIRQPDGTDMSVQEALQLINQIIDEVMGEEGTGYDADTRFAVKWYEAYGWSHQDSGIADQLARTNGTSVAQLESGGILSTGGGDAWLRQPTAMTEAWDPATDVHTSLFEVAMRLTGILERDGAEAAENAIAKVIGKGIALDVVRMLVFRMFHEAEKRDDGACAQQFNALVSIWSELASRATQKAQNHETMQGVLVG</sequence>
<reference evidence="1 2" key="1">
    <citation type="submission" date="2018-09" db="EMBL/GenBank/DDBJ databases">
        <title>Characterization of the phylogenetic diversity of five novel species belonging to the genus Bifidobacterium.</title>
        <authorList>
            <person name="Lugli G.A."/>
            <person name="Duranti S."/>
            <person name="Milani C."/>
        </authorList>
    </citation>
    <scope>NUCLEOTIDE SEQUENCE [LARGE SCALE GENOMIC DNA]</scope>
    <source>
        <strain evidence="1 2">2020B</strain>
    </source>
</reference>
<evidence type="ECO:0008006" key="3">
    <source>
        <dbReference type="Google" id="ProtNLM"/>
    </source>
</evidence>
<dbReference type="AlphaFoldDB" id="A0A430FA86"/>
<comment type="caution">
    <text evidence="1">The sequence shown here is derived from an EMBL/GenBank/DDBJ whole genome shotgun (WGS) entry which is preliminary data.</text>
</comment>
<evidence type="ECO:0000313" key="2">
    <source>
        <dbReference type="Proteomes" id="UP000288052"/>
    </source>
</evidence>
<accession>A0A430FA86</accession>
<gene>
    <name evidence="1" type="ORF">D2E22_0179</name>
</gene>
<evidence type="ECO:0000313" key="1">
    <source>
        <dbReference type="EMBL" id="RSX49718.1"/>
    </source>
</evidence>
<keyword evidence="2" id="KW-1185">Reference proteome</keyword>
<proteinExistence type="predicted"/>
<protein>
    <recommendedName>
        <fullName evidence="3">DUF1156 domain-containing protein</fullName>
    </recommendedName>
</protein>
<dbReference type="REBASE" id="385088">
    <property type="entry name" value="M.Bca2020BORF179P"/>
</dbReference>
<organism evidence="1 2">
    <name type="scientific">Bifidobacterium castoris</name>
    <dbReference type="NCBI Taxonomy" id="2306972"/>
    <lineage>
        <taxon>Bacteria</taxon>
        <taxon>Bacillati</taxon>
        <taxon>Actinomycetota</taxon>
        <taxon>Actinomycetes</taxon>
        <taxon>Bifidobacteriales</taxon>
        <taxon>Bifidobacteriaceae</taxon>
        <taxon>Bifidobacterium</taxon>
    </lineage>
</organism>
<name>A0A430FA86_9BIFI</name>
<dbReference type="EMBL" id="QXGI01000001">
    <property type="protein sequence ID" value="RSX49718.1"/>
    <property type="molecule type" value="Genomic_DNA"/>
</dbReference>
<dbReference type="Proteomes" id="UP000288052">
    <property type="component" value="Unassembled WGS sequence"/>
</dbReference>